<evidence type="ECO:0000256" key="7">
    <source>
        <dbReference type="ARBA" id="ARBA00023204"/>
    </source>
</evidence>
<dbReference type="GO" id="GO:0006298">
    <property type="term" value="P:mismatch repair"/>
    <property type="evidence" value="ECO:0007669"/>
    <property type="project" value="UniProtKB-UniRule"/>
</dbReference>
<evidence type="ECO:0000313" key="12">
    <source>
        <dbReference type="EMBL" id="MTU43211.1"/>
    </source>
</evidence>
<evidence type="ECO:0000256" key="5">
    <source>
        <dbReference type="ARBA" id="ARBA00022840"/>
    </source>
</evidence>
<dbReference type="InterPro" id="IPR007696">
    <property type="entry name" value="DNA_mismatch_repair_MutS_core"/>
</dbReference>
<dbReference type="Gene3D" id="1.10.1420.10">
    <property type="match status" value="2"/>
</dbReference>
<dbReference type="Pfam" id="PF05190">
    <property type="entry name" value="MutS_IV"/>
    <property type="match status" value="1"/>
</dbReference>
<dbReference type="GO" id="GO:0003684">
    <property type="term" value="F:damaged DNA binding"/>
    <property type="evidence" value="ECO:0007669"/>
    <property type="project" value="UniProtKB-UniRule"/>
</dbReference>
<gene>
    <name evidence="9 12" type="primary">mutS</name>
    <name evidence="12" type="ORF">GMD42_06165</name>
</gene>
<dbReference type="SUPFAM" id="SSF52540">
    <property type="entry name" value="P-loop containing nucleoside triphosphate hydrolases"/>
    <property type="match status" value="1"/>
</dbReference>
<reference evidence="12 13" key="1">
    <citation type="journal article" date="2019" name="Nat. Med.">
        <title>A library of human gut bacterial isolates paired with longitudinal multiomics data enables mechanistic microbiome research.</title>
        <authorList>
            <person name="Poyet M."/>
            <person name="Groussin M."/>
            <person name="Gibbons S.M."/>
            <person name="Avila-Pacheco J."/>
            <person name="Jiang X."/>
            <person name="Kearney S.M."/>
            <person name="Perrotta A.R."/>
            <person name="Berdy B."/>
            <person name="Zhao S."/>
            <person name="Lieberman T.D."/>
            <person name="Swanson P.K."/>
            <person name="Smith M."/>
            <person name="Roesemann S."/>
            <person name="Alexander J.E."/>
            <person name="Rich S.A."/>
            <person name="Livny J."/>
            <person name="Vlamakis H."/>
            <person name="Clish C."/>
            <person name="Bullock K."/>
            <person name="Deik A."/>
            <person name="Scott J."/>
            <person name="Pierce K.A."/>
            <person name="Xavier R.J."/>
            <person name="Alm E.J."/>
        </authorList>
    </citation>
    <scope>NUCLEOTIDE SEQUENCE [LARGE SCALE GENOMIC DNA]</scope>
    <source>
        <strain evidence="12 13">BIOML-A2</strain>
    </source>
</reference>
<dbReference type="SUPFAM" id="SSF55271">
    <property type="entry name" value="DNA repair protein MutS, domain I"/>
    <property type="match status" value="1"/>
</dbReference>
<name>A0A6I3S5T4_9BURK</name>
<dbReference type="InterPro" id="IPR007861">
    <property type="entry name" value="DNA_mismatch_repair_MutS_clamp"/>
</dbReference>
<dbReference type="PIRSF" id="PIRSF037677">
    <property type="entry name" value="DNA_mis_repair_Msh6"/>
    <property type="match status" value="1"/>
</dbReference>
<dbReference type="Gene3D" id="3.40.1170.10">
    <property type="entry name" value="DNA repair protein MutS, domain I"/>
    <property type="match status" value="1"/>
</dbReference>
<dbReference type="Pfam" id="PF05192">
    <property type="entry name" value="MutS_III"/>
    <property type="match status" value="1"/>
</dbReference>
<dbReference type="CDD" id="cd03284">
    <property type="entry name" value="ABC_MutS1"/>
    <property type="match status" value="1"/>
</dbReference>
<comment type="function">
    <text evidence="8 9">This protein is involved in the repair of mismatches in DNA. It is possible that it carries out the mismatch recognition step. This protein has a weak ATPase activity.</text>
</comment>
<evidence type="ECO:0000256" key="10">
    <source>
        <dbReference type="RuleBase" id="RU003756"/>
    </source>
</evidence>
<dbReference type="GO" id="GO:0140664">
    <property type="term" value="F:ATP-dependent DNA damage sensor activity"/>
    <property type="evidence" value="ECO:0007669"/>
    <property type="project" value="InterPro"/>
</dbReference>
<dbReference type="InterPro" id="IPR045076">
    <property type="entry name" value="MutS"/>
</dbReference>
<dbReference type="SUPFAM" id="SSF48334">
    <property type="entry name" value="DNA repair protein MutS, domain III"/>
    <property type="match status" value="1"/>
</dbReference>
<dbReference type="InterPro" id="IPR017261">
    <property type="entry name" value="DNA_mismatch_repair_MutS/MSH"/>
</dbReference>
<dbReference type="PROSITE" id="PS00486">
    <property type="entry name" value="DNA_MISMATCH_REPAIR_2"/>
    <property type="match status" value="1"/>
</dbReference>
<dbReference type="PANTHER" id="PTHR11361:SF34">
    <property type="entry name" value="DNA MISMATCH REPAIR PROTEIN MSH1, MITOCHONDRIAL"/>
    <property type="match status" value="1"/>
</dbReference>
<dbReference type="FunFam" id="1.10.1420.10:FF:000001">
    <property type="entry name" value="DNA mismatch repair protein MutS"/>
    <property type="match status" value="1"/>
</dbReference>
<dbReference type="NCBIfam" id="NF003810">
    <property type="entry name" value="PRK05399.1"/>
    <property type="match status" value="1"/>
</dbReference>
<dbReference type="GO" id="GO:0005829">
    <property type="term" value="C:cytosol"/>
    <property type="evidence" value="ECO:0007669"/>
    <property type="project" value="TreeGrafter"/>
</dbReference>
<dbReference type="SMART" id="SM00534">
    <property type="entry name" value="MUTSac"/>
    <property type="match status" value="1"/>
</dbReference>
<dbReference type="PANTHER" id="PTHR11361">
    <property type="entry name" value="DNA MISMATCH REPAIR PROTEIN MUTS FAMILY MEMBER"/>
    <property type="match status" value="1"/>
</dbReference>
<dbReference type="Pfam" id="PF00488">
    <property type="entry name" value="MutS_V"/>
    <property type="match status" value="1"/>
</dbReference>
<feature type="domain" description="DNA mismatch repair proteins mutS family" evidence="11">
    <location>
        <begin position="701"/>
        <end position="717"/>
    </location>
</feature>
<dbReference type="NCBIfam" id="TIGR01070">
    <property type="entry name" value="mutS1"/>
    <property type="match status" value="1"/>
</dbReference>
<keyword evidence="3 9" id="KW-0547">Nucleotide-binding</keyword>
<protein>
    <recommendedName>
        <fullName evidence="2 9">DNA mismatch repair protein MutS</fullName>
    </recommendedName>
</protein>
<keyword evidence="7 9" id="KW-0234">DNA repair</keyword>
<evidence type="ECO:0000256" key="3">
    <source>
        <dbReference type="ARBA" id="ARBA00022741"/>
    </source>
</evidence>
<evidence type="ECO:0000313" key="13">
    <source>
        <dbReference type="Proteomes" id="UP000462362"/>
    </source>
</evidence>
<accession>A0A6I3S5T4</accession>
<dbReference type="Pfam" id="PF05188">
    <property type="entry name" value="MutS_II"/>
    <property type="match status" value="1"/>
</dbReference>
<dbReference type="AlphaFoldDB" id="A0A6I3S5T4"/>
<dbReference type="FunFam" id="3.40.50.300:FF:000870">
    <property type="entry name" value="MutS protein homolog 4"/>
    <property type="match status" value="1"/>
</dbReference>
<dbReference type="SUPFAM" id="SSF53150">
    <property type="entry name" value="DNA repair protein MutS, domain II"/>
    <property type="match status" value="1"/>
</dbReference>
<dbReference type="InterPro" id="IPR000432">
    <property type="entry name" value="DNA_mismatch_repair_MutS_C"/>
</dbReference>
<dbReference type="InterPro" id="IPR007860">
    <property type="entry name" value="DNA_mmatch_repair_MutS_con_dom"/>
</dbReference>
<comment type="similarity">
    <text evidence="1 9 10">Belongs to the DNA mismatch repair MutS family.</text>
</comment>
<dbReference type="InterPro" id="IPR007695">
    <property type="entry name" value="DNA_mismatch_repair_MutS-lik_N"/>
</dbReference>
<dbReference type="GO" id="GO:0030983">
    <property type="term" value="F:mismatched DNA binding"/>
    <property type="evidence" value="ECO:0007669"/>
    <property type="project" value="InterPro"/>
</dbReference>
<dbReference type="Pfam" id="PF01624">
    <property type="entry name" value="MutS_I"/>
    <property type="match status" value="1"/>
</dbReference>
<evidence type="ECO:0000256" key="4">
    <source>
        <dbReference type="ARBA" id="ARBA00022763"/>
    </source>
</evidence>
<dbReference type="InterPro" id="IPR036187">
    <property type="entry name" value="DNA_mismatch_repair_MutS_sf"/>
</dbReference>
<dbReference type="Gene3D" id="3.30.420.110">
    <property type="entry name" value="MutS, connector domain"/>
    <property type="match status" value="1"/>
</dbReference>
<dbReference type="Proteomes" id="UP000462362">
    <property type="component" value="Unassembled WGS sequence"/>
</dbReference>
<dbReference type="RefSeq" id="WP_155168004.1">
    <property type="nucleotide sequence ID" value="NZ_DBGEHT010000208.1"/>
</dbReference>
<evidence type="ECO:0000256" key="6">
    <source>
        <dbReference type="ARBA" id="ARBA00023125"/>
    </source>
</evidence>
<dbReference type="InterPro" id="IPR036678">
    <property type="entry name" value="MutS_con_dom_sf"/>
</dbReference>
<keyword evidence="4 9" id="KW-0227">DNA damage</keyword>
<dbReference type="SMART" id="SM00533">
    <property type="entry name" value="MUTSd"/>
    <property type="match status" value="1"/>
</dbReference>
<dbReference type="InterPro" id="IPR016151">
    <property type="entry name" value="DNA_mismatch_repair_MutS_N"/>
</dbReference>
<organism evidence="12 13">
    <name type="scientific">Parasutterella excrementihominis</name>
    <dbReference type="NCBI Taxonomy" id="487175"/>
    <lineage>
        <taxon>Bacteria</taxon>
        <taxon>Pseudomonadati</taxon>
        <taxon>Pseudomonadota</taxon>
        <taxon>Betaproteobacteria</taxon>
        <taxon>Burkholderiales</taxon>
        <taxon>Sutterellaceae</taxon>
        <taxon>Parasutterella</taxon>
    </lineage>
</organism>
<evidence type="ECO:0000256" key="9">
    <source>
        <dbReference type="HAMAP-Rule" id="MF_00096"/>
    </source>
</evidence>
<keyword evidence="5 9" id="KW-0067">ATP-binding</keyword>
<feature type="binding site" evidence="9">
    <location>
        <begin position="627"/>
        <end position="634"/>
    </location>
    <ligand>
        <name>ATP</name>
        <dbReference type="ChEBI" id="CHEBI:30616"/>
    </ligand>
</feature>
<dbReference type="InterPro" id="IPR005748">
    <property type="entry name" value="DNA_mismatch_repair_MutS"/>
</dbReference>
<dbReference type="HAMAP" id="MF_00096">
    <property type="entry name" value="MutS"/>
    <property type="match status" value="1"/>
</dbReference>
<dbReference type="EMBL" id="WNCL01000014">
    <property type="protein sequence ID" value="MTU43211.1"/>
    <property type="molecule type" value="Genomic_DNA"/>
</dbReference>
<comment type="caution">
    <text evidence="12">The sequence shown here is derived from an EMBL/GenBank/DDBJ whole genome shotgun (WGS) entry which is preliminary data.</text>
</comment>
<evidence type="ECO:0000256" key="1">
    <source>
        <dbReference type="ARBA" id="ARBA00006271"/>
    </source>
</evidence>
<dbReference type="InterPro" id="IPR027417">
    <property type="entry name" value="P-loop_NTPase"/>
</dbReference>
<sequence>MSDKSIASIANISEQDLLSFTPAMRQFIQIKRDNPTLLIMYRMGDFYETFFEDAELVHRVLGLTLTSRSSTNSGTRIPMAGIPYMTLDQYLVRLVNQGFSVGICEQLGTPGKGLMERKLVRTITPGTLTDESLLNDRSESTLLAVYIQGKGSAVGLAWMTISSGVFKAMETTEAGLLNEIERINPSEILIADHDRELAEERFPDRSVSALPDWHFDRIRAEKTLLKQFGTSTLEPFGIADSDLLITAAGVVAEYARSTQGTDLTHITAITRETDNDHLGLDAASRRNLEIVRTLRGEQTNTLFSTLDHCRTAMGSRRLASWLTSPCRDQSEATKRSDAVEILLGSMEKLENINEFLKSIPDFERTATRIALGSVKPRELAALRDALPSLNVIAENLSDLDSELLKETAEELPLPEELYQLLCVSLKKEPSTFIRDGNVIAEGFNAELDELRALKNHGGQFLVDYEAREKERTGIPNLRVEFNSVQGYFIEVPKGQIDKVPADYRRRQTLKNVERYITPELKAFEDKAVSAEERSKALEKQLYEELILKCKPFCQDLLNSAHGVSALDALSSFAQHANTYRWIKPNFVPVTSVEIKGARHPVVEETIENYVPNDCDLDAQHRLHIITGPNMGGKSTYMRSIALIVLLAYSGSFVPAESADIGVIDKILTRIGAADDLARGLSTFMVEMTETASILRQATDKSLVLMDEVGRGTSTFDGLSLAAAIAEDLVVNCRSLTLFATHYFELTQLEKTLPDVVNVHVAAAESSKNIVFLHEIRPGAANQSYGIAVAKLAGIPRSVIRGAQKVLLKLEERAAQTDDKQLDLFVASEASSTVFPEEELPEEDPTLLELRDQLADVSMDDLSPRQAWELLADLQKKAKETK</sequence>
<dbReference type="GO" id="GO:0005524">
    <property type="term" value="F:ATP binding"/>
    <property type="evidence" value="ECO:0007669"/>
    <property type="project" value="UniProtKB-UniRule"/>
</dbReference>
<evidence type="ECO:0000256" key="8">
    <source>
        <dbReference type="ARBA" id="ARBA00024647"/>
    </source>
</evidence>
<proteinExistence type="inferred from homology"/>
<dbReference type="Gene3D" id="3.40.50.300">
    <property type="entry name" value="P-loop containing nucleotide triphosphate hydrolases"/>
    <property type="match status" value="1"/>
</dbReference>
<keyword evidence="6 9" id="KW-0238">DNA-binding</keyword>
<evidence type="ECO:0000256" key="2">
    <source>
        <dbReference type="ARBA" id="ARBA00021982"/>
    </source>
</evidence>
<evidence type="ECO:0000259" key="11">
    <source>
        <dbReference type="PROSITE" id="PS00486"/>
    </source>
</evidence>